<evidence type="ECO:0000313" key="2">
    <source>
        <dbReference type="EMBL" id="KAG2327320.1"/>
    </source>
</evidence>
<protein>
    <submittedName>
        <fullName evidence="2">Uncharacterized protein</fullName>
    </submittedName>
</protein>
<evidence type="ECO:0000256" key="1">
    <source>
        <dbReference type="SAM" id="MobiDB-lite"/>
    </source>
</evidence>
<comment type="caution">
    <text evidence="2">The sequence shown here is derived from an EMBL/GenBank/DDBJ whole genome shotgun (WGS) entry which is preliminary data.</text>
</comment>
<dbReference type="Proteomes" id="UP000886595">
    <property type="component" value="Unassembled WGS sequence"/>
</dbReference>
<accession>A0A8X7WDT6</accession>
<name>A0A8X7WDT6_BRACI</name>
<gene>
    <name evidence="2" type="ORF">Bca52824_010048</name>
</gene>
<feature type="region of interest" description="Disordered" evidence="1">
    <location>
        <begin position="36"/>
        <end position="61"/>
    </location>
</feature>
<dbReference type="AlphaFoldDB" id="A0A8X7WDT6"/>
<keyword evidence="3" id="KW-1185">Reference proteome</keyword>
<evidence type="ECO:0000313" key="3">
    <source>
        <dbReference type="Proteomes" id="UP000886595"/>
    </source>
</evidence>
<proteinExistence type="predicted"/>
<sequence>MPRAKKETPAEIQQRTMEEMQAQIAQLTQALQGLLAQRNTPDTVAGDDDEEQSDHDRDANPFAVLEETSRELLSHNPRNAGIGVSNLRFQNFMEIK</sequence>
<reference evidence="2 3" key="1">
    <citation type="submission" date="2020-02" db="EMBL/GenBank/DDBJ databases">
        <authorList>
            <person name="Ma Q."/>
            <person name="Huang Y."/>
            <person name="Song X."/>
            <person name="Pei D."/>
        </authorList>
    </citation>
    <scope>NUCLEOTIDE SEQUENCE [LARGE SCALE GENOMIC DNA]</scope>
    <source>
        <strain evidence="2">Sxm20200214</strain>
        <tissue evidence="2">Leaf</tissue>
    </source>
</reference>
<organism evidence="2 3">
    <name type="scientific">Brassica carinata</name>
    <name type="common">Ethiopian mustard</name>
    <name type="synonym">Abyssinian cabbage</name>
    <dbReference type="NCBI Taxonomy" id="52824"/>
    <lineage>
        <taxon>Eukaryota</taxon>
        <taxon>Viridiplantae</taxon>
        <taxon>Streptophyta</taxon>
        <taxon>Embryophyta</taxon>
        <taxon>Tracheophyta</taxon>
        <taxon>Spermatophyta</taxon>
        <taxon>Magnoliopsida</taxon>
        <taxon>eudicotyledons</taxon>
        <taxon>Gunneridae</taxon>
        <taxon>Pentapetalae</taxon>
        <taxon>rosids</taxon>
        <taxon>malvids</taxon>
        <taxon>Brassicales</taxon>
        <taxon>Brassicaceae</taxon>
        <taxon>Brassiceae</taxon>
        <taxon>Brassica</taxon>
    </lineage>
</organism>
<dbReference type="EMBL" id="JAAMPC010000002">
    <property type="protein sequence ID" value="KAG2327320.1"/>
    <property type="molecule type" value="Genomic_DNA"/>
</dbReference>